<feature type="transmembrane region" description="Helical" evidence="1">
    <location>
        <begin position="12"/>
        <end position="32"/>
    </location>
</feature>
<sequence length="71" mass="7482">MNDLKNWYSSKTIWGALVAILASVMHFTGVDISTVDRGQIVDSIVNIAGALGGLIAVYGRVTAKTAIRSSS</sequence>
<evidence type="ECO:0000313" key="2">
    <source>
        <dbReference type="EMBL" id="QFY59508.1"/>
    </source>
</evidence>
<dbReference type="KEGG" id="rgr:FZ934_03100"/>
<dbReference type="Proteomes" id="UP000326881">
    <property type="component" value="Chromosome"/>
</dbReference>
<protein>
    <recommendedName>
        <fullName evidence="4">Holin</fullName>
    </recommendedName>
</protein>
<evidence type="ECO:0000256" key="1">
    <source>
        <dbReference type="SAM" id="Phobius"/>
    </source>
</evidence>
<dbReference type="RefSeq" id="WP_153269870.1">
    <property type="nucleotide sequence ID" value="NZ_CP043498.1"/>
</dbReference>
<organism evidence="2 3">
    <name type="scientific">Rhizobium grahamii</name>
    <dbReference type="NCBI Taxonomy" id="1120045"/>
    <lineage>
        <taxon>Bacteria</taxon>
        <taxon>Pseudomonadati</taxon>
        <taxon>Pseudomonadota</taxon>
        <taxon>Alphaproteobacteria</taxon>
        <taxon>Hyphomicrobiales</taxon>
        <taxon>Rhizobiaceae</taxon>
        <taxon>Rhizobium/Agrobacterium group</taxon>
        <taxon>Rhizobium</taxon>
    </lineage>
</organism>
<name>A0A5Q0C0X5_9HYPH</name>
<evidence type="ECO:0008006" key="4">
    <source>
        <dbReference type="Google" id="ProtNLM"/>
    </source>
</evidence>
<evidence type="ECO:0000313" key="3">
    <source>
        <dbReference type="Proteomes" id="UP000326881"/>
    </source>
</evidence>
<dbReference type="OrthoDB" id="7508901at2"/>
<keyword evidence="1" id="KW-0812">Transmembrane</keyword>
<keyword evidence="3" id="KW-1185">Reference proteome</keyword>
<keyword evidence="1" id="KW-0472">Membrane</keyword>
<dbReference type="EMBL" id="CP043498">
    <property type="protein sequence ID" value="QFY59508.1"/>
    <property type="molecule type" value="Genomic_DNA"/>
</dbReference>
<proteinExistence type="predicted"/>
<keyword evidence="1" id="KW-1133">Transmembrane helix</keyword>
<dbReference type="AlphaFoldDB" id="A0A5Q0C0X5"/>
<reference evidence="2 3" key="1">
    <citation type="submission" date="2019-08" db="EMBL/GenBank/DDBJ databases">
        <title>Prosopis cineraria nodule microbiome.</title>
        <authorList>
            <person name="Ali R."/>
            <person name="Chaluvadi S.R."/>
            <person name="Wang X."/>
        </authorList>
    </citation>
    <scope>NUCLEOTIDE SEQUENCE [LARGE SCALE GENOMIC DNA]</scope>
    <source>
        <strain evidence="2 3">BG7</strain>
    </source>
</reference>
<accession>A0A5Q0C0X5</accession>
<feature type="transmembrane region" description="Helical" evidence="1">
    <location>
        <begin position="44"/>
        <end position="61"/>
    </location>
</feature>
<gene>
    <name evidence="2" type="ORF">FZ934_03100</name>
</gene>